<evidence type="ECO:0000313" key="2">
    <source>
        <dbReference type="EMBL" id="QHU18902.1"/>
    </source>
</evidence>
<feature type="compositionally biased region" description="Pro residues" evidence="1">
    <location>
        <begin position="425"/>
        <end position="437"/>
    </location>
</feature>
<organism evidence="2">
    <name type="scientific">viral metagenome</name>
    <dbReference type="NCBI Taxonomy" id="1070528"/>
    <lineage>
        <taxon>unclassified sequences</taxon>
        <taxon>metagenomes</taxon>
        <taxon>organismal metagenomes</taxon>
    </lineage>
</organism>
<protein>
    <submittedName>
        <fullName evidence="2">Uncharacterized protein</fullName>
    </submittedName>
</protein>
<sequence length="462" mass="50537">MGDKLPSYIDIYAIKEGTQVKMEMQSIRYSLKTGSSKTMDIPDDVLSSKIVTIQSSIPDDTFQIANTGQSIPDFFDAFFQEIVVLLRNLSGDATTVAETGIAEELRMTRTIYNLTKVKPLGHCIARALQLLQSQPFEDKTALSYICRAKFLEKTGTDLEGKKTTVTRSGIPEPGSSLDNSPGMAALSQLFYEIIYEATPKIGMSERKEADGRSSLDEYRTFMKNMAILFGDFKDPTDPTKDRSVEDLGRQGLKGIKNRKDKELCKKIGVDDTLSLPNQTAKQINQYVRQLFQIQLQHAAKCGAIFKKLFSIQRDKTSKQFKISLSNNIITNGFPEIQRINTEARRLLVDYYSRCEVTYREGMQRIVDYKLSTVAPPAPLIAPMARPLAALAAPARPLAAPARAARAPVAPAARPPVAPARAPGAPARPPGAPAPAARPPVAAAITAPRAAPGAVPRRALNTT</sequence>
<dbReference type="AlphaFoldDB" id="A0A6C0KLJ5"/>
<name>A0A6C0KLJ5_9ZZZZ</name>
<reference evidence="2" key="1">
    <citation type="journal article" date="2020" name="Nature">
        <title>Giant virus diversity and host interactions through global metagenomics.</title>
        <authorList>
            <person name="Schulz F."/>
            <person name="Roux S."/>
            <person name="Paez-Espino D."/>
            <person name="Jungbluth S."/>
            <person name="Walsh D.A."/>
            <person name="Denef V.J."/>
            <person name="McMahon K.D."/>
            <person name="Konstantinidis K.T."/>
            <person name="Eloe-Fadrosh E.A."/>
            <person name="Kyrpides N.C."/>
            <person name="Woyke T."/>
        </authorList>
    </citation>
    <scope>NUCLEOTIDE SEQUENCE</scope>
    <source>
        <strain evidence="2">GVMAG-S-3300013006-158</strain>
    </source>
</reference>
<dbReference type="EMBL" id="MN740942">
    <property type="protein sequence ID" value="QHU18902.1"/>
    <property type="molecule type" value="Genomic_DNA"/>
</dbReference>
<accession>A0A6C0KLJ5</accession>
<feature type="region of interest" description="Disordered" evidence="1">
    <location>
        <begin position="409"/>
        <end position="462"/>
    </location>
</feature>
<feature type="compositionally biased region" description="Low complexity" evidence="1">
    <location>
        <begin position="438"/>
        <end position="462"/>
    </location>
</feature>
<evidence type="ECO:0000256" key="1">
    <source>
        <dbReference type="SAM" id="MobiDB-lite"/>
    </source>
</evidence>
<proteinExistence type="predicted"/>